<keyword evidence="4" id="KW-1185">Reference proteome</keyword>
<feature type="transmembrane region" description="Helical" evidence="2">
    <location>
        <begin position="85"/>
        <end position="107"/>
    </location>
</feature>
<feature type="transmembrane region" description="Helical" evidence="2">
    <location>
        <begin position="190"/>
        <end position="209"/>
    </location>
</feature>
<keyword evidence="2" id="KW-0472">Membrane</keyword>
<evidence type="ECO:0000313" key="3">
    <source>
        <dbReference type="EMBL" id="TYD00259.1"/>
    </source>
</evidence>
<feature type="transmembrane region" description="Helical" evidence="2">
    <location>
        <begin position="336"/>
        <end position="356"/>
    </location>
</feature>
<dbReference type="Pfam" id="PF09852">
    <property type="entry name" value="DUF2079"/>
    <property type="match status" value="1"/>
</dbReference>
<comment type="caution">
    <text evidence="3">The sequence shown here is derived from an EMBL/GenBank/DDBJ whole genome shotgun (WGS) entry which is preliminary data.</text>
</comment>
<feature type="transmembrane region" description="Helical" evidence="2">
    <location>
        <begin position="242"/>
        <end position="269"/>
    </location>
</feature>
<dbReference type="Proteomes" id="UP000323410">
    <property type="component" value="Unassembled WGS sequence"/>
</dbReference>
<dbReference type="InterPro" id="IPR018650">
    <property type="entry name" value="STSV1_Orf64"/>
</dbReference>
<evidence type="ECO:0000256" key="1">
    <source>
        <dbReference type="SAM" id="MobiDB-lite"/>
    </source>
</evidence>
<evidence type="ECO:0000313" key="4">
    <source>
        <dbReference type="Proteomes" id="UP000323410"/>
    </source>
</evidence>
<sequence length="535" mass="56976">MRGGSAPHARHTAERRGDGRHHLAGPGHGIAGVGGCGGGGQDRGVGPACRSQPVAALRKVVKAVSRLADRPLRTRVLAAGREQPAAAWLTGLGATLLYTLFSLTQWYRLASPSWDLGIFTQLAKAYAGPGAPIVPIKGEGFNLLGDHFHPLLVLLGPAYAVAPSALTLLVVQNLLFGLSVAVVSRAAIRLLGTAPGIVVGIAYALSWGLQSAVAAQFHEIAFAVPLLALGLEAVLRHRVVPAVVWSGLLVFVKEDLGLTVMMLGLVIAWRLRSVAGLWLAAWGALWLVLSVALILPALNTGGRYDYSDRIDVGAMLADPTSAVVDLVSGPAKYHSLLLLLLAGGFLFLRSSLALVLLPTLLWRFASGQDGYWGPEWHYSAVLMPVLFLALVDGVHTLRTSPRPVARTASLFGVPLAAAASLVLLPAQQFAVLAEPETYQQSERWDAAHRMMALIDEGASVESGVVLMAYLVPDARVYWIGNANPAPDYLIVDADDWSWGPVRPADAEAHAEQLYPGTDYTVDFDEAGYQLVRAER</sequence>
<keyword evidence="2" id="KW-0812">Transmembrane</keyword>
<dbReference type="EMBL" id="VSLD01000001">
    <property type="protein sequence ID" value="TYD00259.1"/>
    <property type="molecule type" value="Genomic_DNA"/>
</dbReference>
<feature type="transmembrane region" description="Helical" evidence="2">
    <location>
        <begin position="407"/>
        <end position="426"/>
    </location>
</feature>
<protein>
    <submittedName>
        <fullName evidence="3">DUF2079 domain-containing protein</fullName>
    </submittedName>
</protein>
<dbReference type="AlphaFoldDB" id="A0A5D0XUC9"/>
<dbReference type="OrthoDB" id="5240834at2"/>
<feature type="transmembrane region" description="Helical" evidence="2">
    <location>
        <begin position="158"/>
        <end position="183"/>
    </location>
</feature>
<feature type="compositionally biased region" description="Basic and acidic residues" evidence="1">
    <location>
        <begin position="11"/>
        <end position="21"/>
    </location>
</feature>
<organism evidence="3 4">
    <name type="scientific">Arthrobacter echini</name>
    <dbReference type="NCBI Taxonomy" id="1529066"/>
    <lineage>
        <taxon>Bacteria</taxon>
        <taxon>Bacillati</taxon>
        <taxon>Actinomycetota</taxon>
        <taxon>Actinomycetes</taxon>
        <taxon>Micrococcales</taxon>
        <taxon>Micrococcaceae</taxon>
        <taxon>Arthrobacter</taxon>
    </lineage>
</organism>
<keyword evidence="2" id="KW-1133">Transmembrane helix</keyword>
<feature type="region of interest" description="Disordered" evidence="1">
    <location>
        <begin position="1"/>
        <end position="30"/>
    </location>
</feature>
<name>A0A5D0XUC9_9MICC</name>
<accession>A0A5D0XUC9</accession>
<gene>
    <name evidence="3" type="ORF">FQ377_02015</name>
</gene>
<feature type="transmembrane region" description="Helical" evidence="2">
    <location>
        <begin position="275"/>
        <end position="298"/>
    </location>
</feature>
<feature type="transmembrane region" description="Helical" evidence="2">
    <location>
        <begin position="376"/>
        <end position="395"/>
    </location>
</feature>
<proteinExistence type="predicted"/>
<reference evidence="3 4" key="1">
    <citation type="submission" date="2019-08" db="EMBL/GenBank/DDBJ databases">
        <title>Genone of Arthrobacter echini P9.</title>
        <authorList>
            <person name="Bowman J.P."/>
        </authorList>
    </citation>
    <scope>NUCLEOTIDE SEQUENCE [LARGE SCALE GENOMIC DNA]</scope>
    <source>
        <strain evidence="3 4">P9</strain>
    </source>
</reference>
<feature type="transmembrane region" description="Helical" evidence="2">
    <location>
        <begin position="215"/>
        <end position="235"/>
    </location>
</feature>
<evidence type="ECO:0000256" key="2">
    <source>
        <dbReference type="SAM" id="Phobius"/>
    </source>
</evidence>